<protein>
    <submittedName>
        <fullName evidence="3">Uncharacterized protein</fullName>
    </submittedName>
</protein>
<evidence type="ECO:0000313" key="4">
    <source>
        <dbReference type="Proteomes" id="UP000005711"/>
    </source>
</evidence>
<keyword evidence="4" id="KW-1185">Reference proteome</keyword>
<reference evidence="3 4" key="1">
    <citation type="submission" date="2009-12" db="EMBL/GenBank/DDBJ databases">
        <title>Genome Sequence of Peptoniphilus lacrimalis 315-B.</title>
        <authorList>
            <person name="Durkin A.S."/>
            <person name="Madupu R."/>
            <person name="Torralba M."/>
            <person name="Methe B."/>
            <person name="Sutton G."/>
            <person name="Strausberg R.L."/>
            <person name="Nelson K.E."/>
        </authorList>
    </citation>
    <scope>NUCLEOTIDE SEQUENCE [LARGE SCALE GENOMIC DNA]</scope>
    <source>
        <strain evidence="3 4">315-B</strain>
    </source>
</reference>
<organism evidence="3 4">
    <name type="scientific">Peptoniphilus lacrimalis 315-B</name>
    <dbReference type="NCBI Taxonomy" id="596330"/>
    <lineage>
        <taxon>Bacteria</taxon>
        <taxon>Bacillati</taxon>
        <taxon>Bacillota</taxon>
        <taxon>Tissierellia</taxon>
        <taxon>Tissierellales</taxon>
        <taxon>Peptoniphilaceae</taxon>
        <taxon>Peptoniphilus</taxon>
    </lineage>
</organism>
<accession>D1VVX0</accession>
<gene>
    <name evidence="3" type="ORF">HMPREF0628_0907</name>
</gene>
<evidence type="ECO:0000313" key="3">
    <source>
        <dbReference type="EMBL" id="EFA89321.1"/>
    </source>
</evidence>
<proteinExistence type="predicted"/>
<keyword evidence="2" id="KW-1133">Transmembrane helix</keyword>
<keyword evidence="2" id="KW-0472">Membrane</keyword>
<keyword evidence="2" id="KW-0812">Transmembrane</keyword>
<evidence type="ECO:0000256" key="2">
    <source>
        <dbReference type="SAM" id="Phobius"/>
    </source>
</evidence>
<sequence length="243" mass="29024">MNQSNFKNTKDNPNKGDFPTENTKNTPNKGDCPSGTVPEKVNNCIKNSFILRHFLCFFVFLLLLIYLFLSCKEDTRTYYFLSNLKIILPALITAAGVFEGFNINRKKSFKEIVTKERIKWLHRIHNNLTEYLKLSRNGEIKREDKDKVTELYYKIIFNINHEDDIEALNAIKHYNEYIFAKELEKYILIKEGIIEIESIETHEVKKYTYYEYIKNYEELRNEVEKSFIKVFKEVWEKIKNEAD</sequence>
<feature type="transmembrane region" description="Helical" evidence="2">
    <location>
        <begin position="49"/>
        <end position="69"/>
    </location>
</feature>
<comment type="caution">
    <text evidence="3">The sequence shown here is derived from an EMBL/GenBank/DDBJ whole genome shotgun (WGS) entry which is preliminary data.</text>
</comment>
<dbReference type="AlphaFoldDB" id="D1VVX0"/>
<dbReference type="Proteomes" id="UP000005711">
    <property type="component" value="Unassembled WGS sequence"/>
</dbReference>
<feature type="region of interest" description="Disordered" evidence="1">
    <location>
        <begin position="1"/>
        <end position="33"/>
    </location>
</feature>
<feature type="transmembrane region" description="Helical" evidence="2">
    <location>
        <begin position="81"/>
        <end position="101"/>
    </location>
</feature>
<evidence type="ECO:0000256" key="1">
    <source>
        <dbReference type="SAM" id="MobiDB-lite"/>
    </source>
</evidence>
<dbReference type="RefSeq" id="WP_004826288.1">
    <property type="nucleotide sequence ID" value="NZ_ADDO01000068.1"/>
</dbReference>
<dbReference type="EMBL" id="ADDO01000068">
    <property type="protein sequence ID" value="EFA89321.1"/>
    <property type="molecule type" value="Genomic_DNA"/>
</dbReference>
<name>D1VVX0_9FIRM</name>